<dbReference type="EMBL" id="AY950802">
    <property type="protein sequence ID" value="AAY24972.1"/>
    <property type="molecule type" value="Genomic_DNA"/>
</dbReference>
<accession>Q4KPE1</accession>
<organism evidence="1 2">
    <name type="scientific">Haloarcula hispanica SH1 virus</name>
    <dbReference type="NCBI Taxonomy" id="326574"/>
    <lineage>
        <taxon>Viruses</taxon>
        <taxon>Singelaviria</taxon>
        <taxon>Helvetiavirae</taxon>
        <taxon>Dividoviricota</taxon>
        <taxon>Laserviricetes</taxon>
        <taxon>Halopanivirales</taxon>
        <taxon>Sphaerolipoviridae</taxon>
        <taxon>Alphasphaerolipovirus</taxon>
        <taxon>Alphasphaerolipovirus serpentinense</taxon>
    </lineage>
</organism>
<reference evidence="1 2" key="1">
    <citation type="journal article" date="2005" name="J. Virol.">
        <title>Constituents of SH1, a novel lipid-containing virus infecting the halophilic euryarchaeon Haloarcula hispanica.</title>
        <authorList>
            <person name="Bamford D.H."/>
            <person name="Ravantti J.J."/>
            <person name="Ronnholm G."/>
            <person name="Laurinavicius S."/>
            <person name="Kukkaro P."/>
            <person name="Dyall-Smith M."/>
            <person name="Somerharju P."/>
            <person name="Kalkkinen N."/>
            <person name="Bamford J.K."/>
        </authorList>
    </citation>
    <scope>NUCLEOTIDE SEQUENCE</scope>
</reference>
<dbReference type="GeneID" id="5176978"/>
<evidence type="ECO:0000313" key="1">
    <source>
        <dbReference type="EMBL" id="AAY24972.1"/>
    </source>
</evidence>
<keyword evidence="2" id="KW-1185">Reference proteome</keyword>
<dbReference type="KEGG" id="vg:5176978"/>
<sequence length="85" mass="10034">MTEIERIARKTRRHIYVSREFDGAAKELLPDYVQFSTWAERVLWRALLDEYGEASVLAAVEEVQDEMDDADLLREDDREQYELPA</sequence>
<dbReference type="Proteomes" id="UP000001469">
    <property type="component" value="Segment"/>
</dbReference>
<protein>
    <submittedName>
        <fullName evidence="1">ORF 46</fullName>
    </submittedName>
</protein>
<evidence type="ECO:0000313" key="2">
    <source>
        <dbReference type="Proteomes" id="UP000001469"/>
    </source>
</evidence>
<name>Q4KPE1_9VIRU</name>
<dbReference type="RefSeq" id="YP_271903.1">
    <property type="nucleotide sequence ID" value="NC_007217.1"/>
</dbReference>
<dbReference type="OrthoDB" id="37609at10239"/>
<proteinExistence type="predicted"/>